<proteinExistence type="predicted"/>
<feature type="transmembrane region" description="Helical" evidence="1">
    <location>
        <begin position="103"/>
        <end position="123"/>
    </location>
</feature>
<evidence type="ECO:0000313" key="3">
    <source>
        <dbReference type="Proteomes" id="UP000023152"/>
    </source>
</evidence>
<keyword evidence="1" id="KW-1133">Transmembrane helix</keyword>
<sequence>MNIQSINFEIGVFLSKIVKFPFGKPSLVAQLKKKAVFLHTFFFWGYKKKNSDMSGETELTTAEVTADQDSYQRDRSISEKNYLMKEQLSQADATRADWIMRTLYILVVASFVVVAAIDLSFYFDHDKNSTTTTTFQSFESVNMPYFLFLYLDTLDFTILRMSHNVVSILKKDFFFFLKKEELDPFFSKKKKKKK</sequence>
<keyword evidence="1" id="KW-0472">Membrane</keyword>
<keyword evidence="3" id="KW-1185">Reference proteome</keyword>
<dbReference type="EMBL" id="ASPP01020516">
    <property type="protein sequence ID" value="ETO13586.1"/>
    <property type="molecule type" value="Genomic_DNA"/>
</dbReference>
<dbReference type="Proteomes" id="UP000023152">
    <property type="component" value="Unassembled WGS sequence"/>
</dbReference>
<organism evidence="2 3">
    <name type="scientific">Reticulomyxa filosa</name>
    <dbReference type="NCBI Taxonomy" id="46433"/>
    <lineage>
        <taxon>Eukaryota</taxon>
        <taxon>Sar</taxon>
        <taxon>Rhizaria</taxon>
        <taxon>Retaria</taxon>
        <taxon>Foraminifera</taxon>
        <taxon>Monothalamids</taxon>
        <taxon>Reticulomyxidae</taxon>
        <taxon>Reticulomyxa</taxon>
    </lineage>
</organism>
<protein>
    <submittedName>
        <fullName evidence="2">Uncharacterized protein</fullName>
    </submittedName>
</protein>
<comment type="caution">
    <text evidence="2">The sequence shown here is derived from an EMBL/GenBank/DDBJ whole genome shotgun (WGS) entry which is preliminary data.</text>
</comment>
<keyword evidence="1" id="KW-0812">Transmembrane</keyword>
<accession>X6MIU1</accession>
<gene>
    <name evidence="2" type="ORF">RFI_23781</name>
</gene>
<evidence type="ECO:0000313" key="2">
    <source>
        <dbReference type="EMBL" id="ETO13586.1"/>
    </source>
</evidence>
<name>X6MIU1_RETFI</name>
<evidence type="ECO:0000256" key="1">
    <source>
        <dbReference type="SAM" id="Phobius"/>
    </source>
</evidence>
<dbReference type="AlphaFoldDB" id="X6MIU1"/>
<reference evidence="2 3" key="1">
    <citation type="journal article" date="2013" name="Curr. Biol.">
        <title>The Genome of the Foraminiferan Reticulomyxa filosa.</title>
        <authorList>
            <person name="Glockner G."/>
            <person name="Hulsmann N."/>
            <person name="Schleicher M."/>
            <person name="Noegel A.A."/>
            <person name="Eichinger L."/>
            <person name="Gallinger C."/>
            <person name="Pawlowski J."/>
            <person name="Sierra R."/>
            <person name="Euteneuer U."/>
            <person name="Pillet L."/>
            <person name="Moustafa A."/>
            <person name="Platzer M."/>
            <person name="Groth M."/>
            <person name="Szafranski K."/>
            <person name="Schliwa M."/>
        </authorList>
    </citation>
    <scope>NUCLEOTIDE SEQUENCE [LARGE SCALE GENOMIC DNA]</scope>
</reference>